<feature type="compositionally biased region" description="Acidic residues" evidence="1">
    <location>
        <begin position="190"/>
        <end position="200"/>
    </location>
</feature>
<evidence type="ECO:0000256" key="1">
    <source>
        <dbReference type="SAM" id="MobiDB-lite"/>
    </source>
</evidence>
<feature type="compositionally biased region" description="Low complexity" evidence="1">
    <location>
        <begin position="617"/>
        <end position="627"/>
    </location>
</feature>
<feature type="region of interest" description="Disordered" evidence="1">
    <location>
        <begin position="179"/>
        <end position="233"/>
    </location>
</feature>
<dbReference type="AlphaFoldDB" id="A0AAV9Z9L6"/>
<feature type="region of interest" description="Disordered" evidence="1">
    <location>
        <begin position="597"/>
        <end position="677"/>
    </location>
</feature>
<gene>
    <name evidence="2" type="ORF">R3P38DRAFT_3477546</name>
</gene>
<keyword evidence="3" id="KW-1185">Reference proteome</keyword>
<feature type="region of interest" description="Disordered" evidence="1">
    <location>
        <begin position="298"/>
        <end position="379"/>
    </location>
</feature>
<proteinExistence type="predicted"/>
<feature type="compositionally biased region" description="Polar residues" evidence="1">
    <location>
        <begin position="305"/>
        <end position="316"/>
    </location>
</feature>
<feature type="compositionally biased region" description="Acidic residues" evidence="1">
    <location>
        <begin position="220"/>
        <end position="229"/>
    </location>
</feature>
<dbReference type="EMBL" id="JAWWNJ010000174">
    <property type="protein sequence ID" value="KAK6975116.1"/>
    <property type="molecule type" value="Genomic_DNA"/>
</dbReference>
<reference evidence="2 3" key="1">
    <citation type="journal article" date="2024" name="J Genomics">
        <title>Draft genome sequencing and assembly of Favolaschia claudopus CIRM-BRFM 2984 isolated from oak limbs.</title>
        <authorList>
            <person name="Navarro D."/>
            <person name="Drula E."/>
            <person name="Chaduli D."/>
            <person name="Cazenave R."/>
            <person name="Ahrendt S."/>
            <person name="Wang J."/>
            <person name="Lipzen A."/>
            <person name="Daum C."/>
            <person name="Barry K."/>
            <person name="Grigoriev I.V."/>
            <person name="Favel A."/>
            <person name="Rosso M.N."/>
            <person name="Martin F."/>
        </authorList>
    </citation>
    <scope>NUCLEOTIDE SEQUENCE [LARGE SCALE GENOMIC DNA]</scope>
    <source>
        <strain evidence="2 3">CIRM-BRFM 2984</strain>
    </source>
</reference>
<feature type="compositionally biased region" description="Pro residues" evidence="1">
    <location>
        <begin position="322"/>
        <end position="332"/>
    </location>
</feature>
<name>A0AAV9Z9L6_9AGAR</name>
<dbReference type="Proteomes" id="UP001362999">
    <property type="component" value="Unassembled WGS sequence"/>
</dbReference>
<protein>
    <submittedName>
        <fullName evidence="2">Uncharacterized protein</fullName>
    </submittedName>
</protein>
<feature type="region of interest" description="Disordered" evidence="1">
    <location>
        <begin position="409"/>
        <end position="479"/>
    </location>
</feature>
<feature type="compositionally biased region" description="Polar residues" evidence="1">
    <location>
        <begin position="629"/>
        <end position="641"/>
    </location>
</feature>
<accession>A0AAV9Z9L6</accession>
<evidence type="ECO:0000313" key="2">
    <source>
        <dbReference type="EMBL" id="KAK6975116.1"/>
    </source>
</evidence>
<evidence type="ECO:0000313" key="3">
    <source>
        <dbReference type="Proteomes" id="UP001362999"/>
    </source>
</evidence>
<sequence>MSAILPSFPSLPGGIRRGRSSCRFVYVQEAVGDPIRPKTPWSFVDLLHERNADYYSREQIDFVYRGEMNAEEQDLYIADMHIPLPPPEADHPIEGPLSPLPHRWEFGEVDLDSDFNAVRTHGPQTGPDIPAPDTPAADIISACFSPPTNDIDISSSLNSTTDFDDDDVDSHSHLVAPAALSPNSFLPSDIESEDTDDETDSLFSPDRPAVVHSPASTTMEVDELSEDDSPAPTRSEISLALEQIMSSPASASVHTSQYSASPLSSMQSSPSPSAHLLSEVSLALLQLVSTPSPVHHPAIAAMSPASDSGSDVSMESDQLAPSSPPRTPPAPPRLHYDYHLPPPAPYARSDGSGSMEDYELGYPSDDSMEYDQLAPSSPDPPTFVSAFTHAPFSPDAPAFVSAFTHMVPSADGSEEDDDLELGYPATPSARSDGSMEHDQLASSSPRTPAHTMPSYHIVSTQSSPSSDTFNQSFSSPRTPALVHSADTSLEQELPSPVPLRSPFSYPFTFRQLHGFRSASMDAPFPFPRPRGIFDQPASSIRPPSPTHHFFDADGEYVSPAGGIFKDLGRRDDPPTVEPRHLFTYAKRDRERYARLSALRSTQSGNLADPSDDDMPDNTDVPDNTPPVASGSTVTGSDNTPPVASGSTVAGSSSEAAGGVSDEDNADDEGTKTTRHSRRLRRGRVDDLTKFGVNTLASLKGYILYVLIGSRPRPLVDAHDYVVGAIAPGPKALDKWWADLMFEASRYCLRLYRWSNINFVGLDESFIRAGIWFGPNGPFQLPITGPGAKELAAILNSAIFRAISEYQNHIYRQYAAESFAYMAGILDLLVANAGVNPAFPGSVFTTTELTFFDGSSHEHYNDNAAIEAMEAVTIFGDFNELLGGHISFGKHRAVIQSPSGTTYLVPSASNTLRYTAIGKKERRYQFRQYVSAGVLRWVQKGGRTDKQFEETTTAGEREAWATSREARGDTCLNLFSQLSDIHTA</sequence>
<feature type="compositionally biased region" description="Low complexity" evidence="1">
    <location>
        <begin position="642"/>
        <end position="659"/>
    </location>
</feature>
<feature type="compositionally biased region" description="Polar residues" evidence="1">
    <location>
        <begin position="457"/>
        <end position="477"/>
    </location>
</feature>
<comment type="caution">
    <text evidence="2">The sequence shown here is derived from an EMBL/GenBank/DDBJ whole genome shotgun (WGS) entry which is preliminary data.</text>
</comment>
<organism evidence="2 3">
    <name type="scientific">Favolaschia claudopus</name>
    <dbReference type="NCBI Taxonomy" id="2862362"/>
    <lineage>
        <taxon>Eukaryota</taxon>
        <taxon>Fungi</taxon>
        <taxon>Dikarya</taxon>
        <taxon>Basidiomycota</taxon>
        <taxon>Agaricomycotina</taxon>
        <taxon>Agaricomycetes</taxon>
        <taxon>Agaricomycetidae</taxon>
        <taxon>Agaricales</taxon>
        <taxon>Marasmiineae</taxon>
        <taxon>Mycenaceae</taxon>
        <taxon>Favolaschia</taxon>
    </lineage>
</organism>